<name>A0A1G1W825_9BACT</name>
<dbReference type="EMBL" id="MHCP01000020">
    <property type="protein sequence ID" value="OGY23835.1"/>
    <property type="molecule type" value="Genomic_DNA"/>
</dbReference>
<organism evidence="1 2">
    <name type="scientific">Candidatus Woykebacteria bacterium RBG_13_40_15</name>
    <dbReference type="NCBI Taxonomy" id="1802593"/>
    <lineage>
        <taxon>Bacteria</taxon>
        <taxon>Candidatus Woykeibacteriota</taxon>
    </lineage>
</organism>
<sequence length="143" mass="16277">MKRKFAGYEELNNFFGDYEWQVKELPDSPLVEVALPDNYLFTTGSACISLVTPHSGPSTAVAGMDVFRKDLNDNPYILNVDHFSIYSTRKPDWFEIVESKPGYHWLSSINGIPNDIYDTLGSQTKELLDRTFNFGTVNKETNL</sequence>
<evidence type="ECO:0000313" key="2">
    <source>
        <dbReference type="Proteomes" id="UP000176631"/>
    </source>
</evidence>
<gene>
    <name evidence="1" type="ORF">A2172_05375</name>
</gene>
<dbReference type="STRING" id="1802593.A2172_05375"/>
<accession>A0A1G1W825</accession>
<dbReference type="Proteomes" id="UP000176631">
    <property type="component" value="Unassembled WGS sequence"/>
</dbReference>
<proteinExistence type="predicted"/>
<dbReference type="AlphaFoldDB" id="A0A1G1W825"/>
<evidence type="ECO:0000313" key="1">
    <source>
        <dbReference type="EMBL" id="OGY23835.1"/>
    </source>
</evidence>
<protein>
    <submittedName>
        <fullName evidence="1">Uncharacterized protein</fullName>
    </submittedName>
</protein>
<reference evidence="1 2" key="1">
    <citation type="journal article" date="2016" name="Nat. Commun.">
        <title>Thousands of microbial genomes shed light on interconnected biogeochemical processes in an aquifer system.</title>
        <authorList>
            <person name="Anantharaman K."/>
            <person name="Brown C.T."/>
            <person name="Hug L.A."/>
            <person name="Sharon I."/>
            <person name="Castelle C.J."/>
            <person name="Probst A.J."/>
            <person name="Thomas B.C."/>
            <person name="Singh A."/>
            <person name="Wilkins M.J."/>
            <person name="Karaoz U."/>
            <person name="Brodie E.L."/>
            <person name="Williams K.H."/>
            <person name="Hubbard S.S."/>
            <person name="Banfield J.F."/>
        </authorList>
    </citation>
    <scope>NUCLEOTIDE SEQUENCE [LARGE SCALE GENOMIC DNA]</scope>
</reference>
<comment type="caution">
    <text evidence="1">The sequence shown here is derived from an EMBL/GenBank/DDBJ whole genome shotgun (WGS) entry which is preliminary data.</text>
</comment>